<dbReference type="Proteomes" id="UP000028012">
    <property type="component" value="Unassembled WGS sequence"/>
</dbReference>
<dbReference type="AlphaFoldDB" id="A0A098PZI9"/>
<dbReference type="eggNOG" id="COG2733">
    <property type="taxonomic scope" value="Bacteria"/>
</dbReference>
<comment type="caution">
    <text evidence="1">The sequence shown here is derived from an EMBL/GenBank/DDBJ whole genome shotgun (WGS) entry which is preliminary data.</text>
</comment>
<dbReference type="EMBL" id="JPHD02000079">
    <property type="protein sequence ID" value="KGE52008.1"/>
    <property type="molecule type" value="Genomic_DNA"/>
</dbReference>
<evidence type="ECO:0000313" key="2">
    <source>
        <dbReference type="Proteomes" id="UP000028012"/>
    </source>
</evidence>
<dbReference type="GO" id="GO:0005886">
    <property type="term" value="C:plasma membrane"/>
    <property type="evidence" value="ECO:0007669"/>
    <property type="project" value="TreeGrafter"/>
</dbReference>
<accession>A0A098PZI9</accession>
<gene>
    <name evidence="1" type="ORF">GW15_0211100</name>
</gene>
<dbReference type="PANTHER" id="PTHR38442:SF1">
    <property type="entry name" value="INNER MEMBRANE PROTEIN"/>
    <property type="match status" value="1"/>
</dbReference>
<sequence length="434" mass="49255">MEPSLSTPRPIDPRRAQLQRMKLLAVVLLLAMFAGFVVSHLMGEHGIWAWVSAFCEAATVGALADWFAVVALFRRPMGLPIPHTAILPRGKERLADGLAVFVRDQFLAPDALMEKLRVFDPASRLGDWLAKPEQARMLAQMTRGWMLQALELLDEAAVRRAIQGFVVDRLRKWNAAATIGDVIALLTTDGRHQKLLDEVLLRLGEWLDQEQVKTRASALIVRYARREWPKLVGTVNWVKPIEEIGDSLADRMARAAIEELQDILKTPEHPIRLDYEVWLQRYITRLRDEPEMAVRVEELKQRAIEHPALQDYVQGLWGEIRDALRNDLAREQSSMAAHVERSMQSLGLVLSQDPSLREALNQHMLQAADKLTARLRTSVTDHIASTMKSWDERHLVEQLELGVGRDLQYIRFNGTLVGGLIGLILHALSIWLSF</sequence>
<proteinExistence type="predicted"/>
<dbReference type="STRING" id="325777.GW15_0211100"/>
<name>A0A098PZI9_9XANT</name>
<dbReference type="InterPro" id="IPR007383">
    <property type="entry name" value="DUF445"/>
</dbReference>
<organism evidence="1 2">
    <name type="scientific">Xanthomonas axonopodis pv. vasculorum</name>
    <dbReference type="NCBI Taxonomy" id="325777"/>
    <lineage>
        <taxon>Bacteria</taxon>
        <taxon>Pseudomonadati</taxon>
        <taxon>Pseudomonadota</taxon>
        <taxon>Gammaproteobacteria</taxon>
        <taxon>Lysobacterales</taxon>
        <taxon>Lysobacteraceae</taxon>
        <taxon>Xanthomonas</taxon>
    </lineage>
</organism>
<evidence type="ECO:0000313" key="1">
    <source>
        <dbReference type="EMBL" id="KGE52008.1"/>
    </source>
</evidence>
<dbReference type="HOGENOM" id="CLU_036718_2_0_6"/>
<protein>
    <submittedName>
        <fullName evidence="1">Membrane protein</fullName>
    </submittedName>
</protein>
<dbReference type="Pfam" id="PF04286">
    <property type="entry name" value="DUF445"/>
    <property type="match status" value="1"/>
</dbReference>
<dbReference type="GeneID" id="58002965"/>
<dbReference type="RefSeq" id="WP_042822812.1">
    <property type="nucleotide sequence ID" value="NZ_CP053649.1"/>
</dbReference>
<dbReference type="PANTHER" id="PTHR38442">
    <property type="entry name" value="INNER MEMBRANE PROTEIN-RELATED"/>
    <property type="match status" value="1"/>
</dbReference>
<reference evidence="1 2" key="1">
    <citation type="submission" date="2014-09" db="EMBL/GenBank/DDBJ databases">
        <title>A draft genome sequence for Xanthomonas axonopodis pv. vasculorum NCPPB 900.</title>
        <authorList>
            <person name="Harrison J."/>
            <person name="Studholme D.J."/>
        </authorList>
    </citation>
    <scope>NUCLEOTIDE SEQUENCE [LARGE SCALE GENOMIC DNA]</scope>
    <source>
        <strain evidence="1 2">NCPPB 900</strain>
    </source>
</reference>